<keyword evidence="1" id="KW-0472">Membrane</keyword>
<feature type="transmembrane region" description="Helical" evidence="1">
    <location>
        <begin position="20"/>
        <end position="37"/>
    </location>
</feature>
<keyword evidence="1" id="KW-0812">Transmembrane</keyword>
<proteinExistence type="predicted"/>
<sequence>MTTVFNATNPEYNFPGITETLLIGVSLLLVANSLFLGKTLTRREWILGGILLALIGLLAIRYLLSWNDPETIPSRRCMWMPGYFAKLECFLQLPFKSNHGLRQLLFHFTALSVFLGVASLSRTSGVLRPWLIIPLAVPALIIAVGVMIPIYHDP</sequence>
<keyword evidence="1" id="KW-1133">Transmembrane helix</keyword>
<accession>A0A382GRJ4</accession>
<feature type="non-terminal residue" evidence="2">
    <location>
        <position position="154"/>
    </location>
</feature>
<evidence type="ECO:0000256" key="1">
    <source>
        <dbReference type="SAM" id="Phobius"/>
    </source>
</evidence>
<feature type="transmembrane region" description="Helical" evidence="1">
    <location>
        <begin position="100"/>
        <end position="118"/>
    </location>
</feature>
<dbReference type="EMBL" id="UINC01057029">
    <property type="protein sequence ID" value="SVB77756.1"/>
    <property type="molecule type" value="Genomic_DNA"/>
</dbReference>
<reference evidence="2" key="1">
    <citation type="submission" date="2018-05" db="EMBL/GenBank/DDBJ databases">
        <authorList>
            <person name="Lanie J.A."/>
            <person name="Ng W.-L."/>
            <person name="Kazmierczak K.M."/>
            <person name="Andrzejewski T.M."/>
            <person name="Davidsen T.M."/>
            <person name="Wayne K.J."/>
            <person name="Tettelin H."/>
            <person name="Glass J.I."/>
            <person name="Rusch D."/>
            <person name="Podicherti R."/>
            <person name="Tsui H.-C.T."/>
            <person name="Winkler M.E."/>
        </authorList>
    </citation>
    <scope>NUCLEOTIDE SEQUENCE</scope>
</reference>
<protein>
    <submittedName>
        <fullName evidence="2">Uncharacterized protein</fullName>
    </submittedName>
</protein>
<name>A0A382GRJ4_9ZZZZ</name>
<evidence type="ECO:0000313" key="2">
    <source>
        <dbReference type="EMBL" id="SVB77756.1"/>
    </source>
</evidence>
<feature type="transmembrane region" description="Helical" evidence="1">
    <location>
        <begin position="44"/>
        <end position="64"/>
    </location>
</feature>
<gene>
    <name evidence="2" type="ORF">METZ01_LOCUS230610</name>
</gene>
<organism evidence="2">
    <name type="scientific">marine metagenome</name>
    <dbReference type="NCBI Taxonomy" id="408172"/>
    <lineage>
        <taxon>unclassified sequences</taxon>
        <taxon>metagenomes</taxon>
        <taxon>ecological metagenomes</taxon>
    </lineage>
</organism>
<feature type="transmembrane region" description="Helical" evidence="1">
    <location>
        <begin position="130"/>
        <end position="151"/>
    </location>
</feature>
<dbReference type="AlphaFoldDB" id="A0A382GRJ4"/>